<dbReference type="Pfam" id="PF12804">
    <property type="entry name" value="NTP_transf_3"/>
    <property type="match status" value="1"/>
</dbReference>
<proteinExistence type="predicted"/>
<gene>
    <name evidence="2" type="ORF">NE579_13835</name>
</gene>
<dbReference type="InterPro" id="IPR029044">
    <property type="entry name" value="Nucleotide-diphossugar_trans"/>
</dbReference>
<dbReference type="Gene3D" id="3.90.550.10">
    <property type="entry name" value="Spore Coat Polysaccharide Biosynthesis Protein SpsA, Chain A"/>
    <property type="match status" value="1"/>
</dbReference>
<dbReference type="PANTHER" id="PTHR43777:SF1">
    <property type="entry name" value="MOLYBDENUM COFACTOR CYTIDYLYLTRANSFERASE"/>
    <property type="match status" value="1"/>
</dbReference>
<dbReference type="PANTHER" id="PTHR43777">
    <property type="entry name" value="MOLYBDENUM COFACTOR CYTIDYLYLTRANSFERASE"/>
    <property type="match status" value="1"/>
</dbReference>
<dbReference type="AlphaFoldDB" id="A0AAW5JQT2"/>
<sequence length="209" mass="22567">MRREVRAVERLGAVILAAGLSSRMGEFKPLLPIGGVSMIRRVVDLMRGAGAETVVVTGYRHKALEAHLVGCGVRFVHNPDYRHTQMLDSLRLGLGALPAGCGRFLLSPVDVPLVRPRTVRALLALDAPFVRPLYRGEPGHPVVFRAGLLPLIRCYSGSGGLGGLVETCGVPVRELEVDDLGVCMDGDTREQYNALLRAYQTIQDGRCGA</sequence>
<protein>
    <submittedName>
        <fullName evidence="2">Nucleotidyltransferase family protein</fullName>
    </submittedName>
</protein>
<feature type="domain" description="MobA-like NTP transferase" evidence="1">
    <location>
        <begin position="13"/>
        <end position="166"/>
    </location>
</feature>
<accession>A0AAW5JQT2</accession>
<dbReference type="Proteomes" id="UP001204562">
    <property type="component" value="Unassembled WGS sequence"/>
</dbReference>
<reference evidence="2" key="1">
    <citation type="submission" date="2022-06" db="EMBL/GenBank/DDBJ databases">
        <title>Isolation of gut microbiota from human fecal samples.</title>
        <authorList>
            <person name="Pamer E.G."/>
            <person name="Barat B."/>
            <person name="Waligurski E."/>
            <person name="Medina S."/>
            <person name="Paddock L."/>
            <person name="Mostad J."/>
        </authorList>
    </citation>
    <scope>NUCLEOTIDE SEQUENCE</scope>
    <source>
        <strain evidence="2">DFI.9.91</strain>
    </source>
</reference>
<dbReference type="GO" id="GO:0016779">
    <property type="term" value="F:nucleotidyltransferase activity"/>
    <property type="evidence" value="ECO:0007669"/>
    <property type="project" value="UniProtKB-ARBA"/>
</dbReference>
<dbReference type="SUPFAM" id="SSF53448">
    <property type="entry name" value="Nucleotide-diphospho-sugar transferases"/>
    <property type="match status" value="1"/>
</dbReference>
<name>A0AAW5JQT2_9FIRM</name>
<dbReference type="EMBL" id="JANFYS010000034">
    <property type="protein sequence ID" value="MCQ4771522.1"/>
    <property type="molecule type" value="Genomic_DNA"/>
</dbReference>
<dbReference type="CDD" id="cd04182">
    <property type="entry name" value="GT_2_like_f"/>
    <property type="match status" value="1"/>
</dbReference>
<evidence type="ECO:0000313" key="3">
    <source>
        <dbReference type="Proteomes" id="UP001204562"/>
    </source>
</evidence>
<dbReference type="InterPro" id="IPR025877">
    <property type="entry name" value="MobA-like_NTP_Trfase"/>
</dbReference>
<comment type="caution">
    <text evidence="2">The sequence shown here is derived from an EMBL/GenBank/DDBJ whole genome shotgun (WGS) entry which is preliminary data.</text>
</comment>
<evidence type="ECO:0000313" key="2">
    <source>
        <dbReference type="EMBL" id="MCQ4771522.1"/>
    </source>
</evidence>
<organism evidence="2 3">
    <name type="scientific">Intestinimonas massiliensis</name>
    <name type="common">ex Afouda et al. 2020</name>
    <dbReference type="NCBI Taxonomy" id="1673721"/>
    <lineage>
        <taxon>Bacteria</taxon>
        <taxon>Bacillati</taxon>
        <taxon>Bacillota</taxon>
        <taxon>Clostridia</taxon>
        <taxon>Eubacteriales</taxon>
        <taxon>Intestinimonas</taxon>
    </lineage>
</organism>
<evidence type="ECO:0000259" key="1">
    <source>
        <dbReference type="Pfam" id="PF12804"/>
    </source>
</evidence>